<dbReference type="EMBL" id="JBHUNF010000004">
    <property type="protein sequence ID" value="MFD2674999.1"/>
    <property type="molecule type" value="Genomic_DNA"/>
</dbReference>
<dbReference type="Proteomes" id="UP001597453">
    <property type="component" value="Unassembled WGS sequence"/>
</dbReference>
<comment type="caution">
    <text evidence="1">The sequence shown here is derived from an EMBL/GenBank/DDBJ whole genome shotgun (WGS) entry which is preliminary data.</text>
</comment>
<proteinExistence type="predicted"/>
<reference evidence="2" key="1">
    <citation type="journal article" date="2019" name="Int. J. Syst. Evol. Microbiol.">
        <title>The Global Catalogue of Microorganisms (GCM) 10K type strain sequencing project: providing services to taxonomists for standard genome sequencing and annotation.</title>
        <authorList>
            <consortium name="The Broad Institute Genomics Platform"/>
            <consortium name="The Broad Institute Genome Sequencing Center for Infectious Disease"/>
            <person name="Wu L."/>
            <person name="Ma J."/>
        </authorList>
    </citation>
    <scope>NUCLEOTIDE SEQUENCE [LARGE SCALE GENOMIC DNA]</scope>
    <source>
        <strain evidence="2">TISTR 1511</strain>
    </source>
</reference>
<gene>
    <name evidence="1" type="ORF">ACFSUQ_06785</name>
</gene>
<name>A0ABW5RKL6_9MICO</name>
<evidence type="ECO:0008006" key="3">
    <source>
        <dbReference type="Google" id="ProtNLM"/>
    </source>
</evidence>
<organism evidence="1 2">
    <name type="scientific">Gulosibacter bifidus</name>
    <dbReference type="NCBI Taxonomy" id="272239"/>
    <lineage>
        <taxon>Bacteria</taxon>
        <taxon>Bacillati</taxon>
        <taxon>Actinomycetota</taxon>
        <taxon>Actinomycetes</taxon>
        <taxon>Micrococcales</taxon>
        <taxon>Microbacteriaceae</taxon>
        <taxon>Gulosibacter</taxon>
    </lineage>
</organism>
<evidence type="ECO:0000313" key="2">
    <source>
        <dbReference type="Proteomes" id="UP001597453"/>
    </source>
</evidence>
<sequence length="82" mass="9081">MNEVRLLNAMVASVQSGRALTPSEIESATEPIALCLPRIVWSQIARIFAIRVDPIPDEHFSALALESLQRFADLLNHIGDIK</sequence>
<accession>A0ABW5RKL6</accession>
<protein>
    <recommendedName>
        <fullName evidence="3">Tetracyclin repressor-like C-terminal domain-containing protein</fullName>
    </recommendedName>
</protein>
<evidence type="ECO:0000313" key="1">
    <source>
        <dbReference type="EMBL" id="MFD2674999.1"/>
    </source>
</evidence>
<keyword evidence="2" id="KW-1185">Reference proteome</keyword>